<comment type="caution">
    <text evidence="1">The sequence shown here is derived from an EMBL/GenBank/DDBJ whole genome shotgun (WGS) entry which is preliminary data.</text>
</comment>
<evidence type="ECO:0000313" key="2">
    <source>
        <dbReference type="Proteomes" id="UP001642484"/>
    </source>
</evidence>
<gene>
    <name evidence="1" type="ORF">CCMP2556_LOCUS12501</name>
</gene>
<name>A0ABP0JPT9_9DINO</name>
<protein>
    <submittedName>
        <fullName evidence="1">Uncharacterized protein</fullName>
    </submittedName>
</protein>
<dbReference type="Proteomes" id="UP001642484">
    <property type="component" value="Unassembled WGS sequence"/>
</dbReference>
<proteinExistence type="predicted"/>
<evidence type="ECO:0000313" key="1">
    <source>
        <dbReference type="EMBL" id="CAK9016453.1"/>
    </source>
</evidence>
<dbReference type="EMBL" id="CAXAMN010006093">
    <property type="protein sequence ID" value="CAK9016453.1"/>
    <property type="molecule type" value="Genomic_DNA"/>
</dbReference>
<organism evidence="1 2">
    <name type="scientific">Durusdinium trenchii</name>
    <dbReference type="NCBI Taxonomy" id="1381693"/>
    <lineage>
        <taxon>Eukaryota</taxon>
        <taxon>Sar</taxon>
        <taxon>Alveolata</taxon>
        <taxon>Dinophyceae</taxon>
        <taxon>Suessiales</taxon>
        <taxon>Symbiodiniaceae</taxon>
        <taxon>Durusdinium</taxon>
    </lineage>
</organism>
<keyword evidence="2" id="KW-1185">Reference proteome</keyword>
<feature type="non-terminal residue" evidence="1">
    <location>
        <position position="1"/>
    </location>
</feature>
<sequence>TNARPSFAAPKSVEQRSLEYIQELREWLSPSITEQPDEKDLDAEPEPEKVDSTTETEGSGQEFEEDERYEEEKEESNEEQMSGEEEEQSDELEGGAPLQWRMEIPPAPPAVPKPLTLGVDLPMPPPVPT</sequence>
<feature type="non-terminal residue" evidence="1">
    <location>
        <position position="129"/>
    </location>
</feature>
<accession>A0ABP0JPT9</accession>
<reference evidence="1 2" key="1">
    <citation type="submission" date="2024-02" db="EMBL/GenBank/DDBJ databases">
        <authorList>
            <person name="Chen Y."/>
            <person name="Shah S."/>
            <person name="Dougan E. K."/>
            <person name="Thang M."/>
            <person name="Chan C."/>
        </authorList>
    </citation>
    <scope>NUCLEOTIDE SEQUENCE [LARGE SCALE GENOMIC DNA]</scope>
</reference>